<evidence type="ECO:0000313" key="2">
    <source>
        <dbReference type="Proteomes" id="UP000263517"/>
    </source>
</evidence>
<reference evidence="1 2" key="1">
    <citation type="journal article" date="2018" name="Nat. Biotechnol.">
        <title>A standardized bacterial taxonomy based on genome phylogeny substantially revises the tree of life.</title>
        <authorList>
            <person name="Parks D.H."/>
            <person name="Chuvochina M."/>
            <person name="Waite D.W."/>
            <person name="Rinke C."/>
            <person name="Skarshewski A."/>
            <person name="Chaumeil P.A."/>
            <person name="Hugenholtz P."/>
        </authorList>
    </citation>
    <scope>NUCLEOTIDE SEQUENCE [LARGE SCALE GENOMIC DNA]</scope>
    <source>
        <strain evidence="1">UBA11978</strain>
    </source>
</reference>
<name>A0A350P3J7_9ALTE</name>
<proteinExistence type="predicted"/>
<dbReference type="EMBL" id="DNAN01000316">
    <property type="protein sequence ID" value="HAW75864.1"/>
    <property type="molecule type" value="Genomic_DNA"/>
</dbReference>
<gene>
    <name evidence="1" type="ORF">DCW74_09040</name>
</gene>
<dbReference type="AlphaFoldDB" id="A0A350P3J7"/>
<accession>A0A350P3J7</accession>
<evidence type="ECO:0000313" key="1">
    <source>
        <dbReference type="EMBL" id="HAW75864.1"/>
    </source>
</evidence>
<sequence>MAGRLVKTFEIFPNASLITTEEEKLKGAQQSYTRLHNNVRYQRIQRRQLNREMIAAQTFQTNNRLRWQLLQIAGGNTELAESLEACLGRNVCNVADNLADTISRISAMEDEQAKYKQQLFFIKKNLERLRAKANESTIYATDVWDHQMRNSELYVSGSLKVREFPDQGGNRYKFSIKTKPTRARVNNIDEGAFPVDEYGEEVFINIPAMYIDMTRYASGSIVIRFRAVDSADRVAGYVSRGQLHPHQTSMTVPCLGDFEGPVIEAITDFDIPTAVTIFELFLKQVDSQDGAGHYWFRWYDKDRNEESWAEPQQAAG</sequence>
<comment type="caution">
    <text evidence="1">The sequence shown here is derived from an EMBL/GenBank/DDBJ whole genome shotgun (WGS) entry which is preliminary data.</text>
</comment>
<dbReference type="Proteomes" id="UP000263517">
    <property type="component" value="Unassembled WGS sequence"/>
</dbReference>
<protein>
    <submittedName>
        <fullName evidence="1">Uncharacterized protein</fullName>
    </submittedName>
</protein>
<organism evidence="1 2">
    <name type="scientific">Alteromonas australica</name>
    <dbReference type="NCBI Taxonomy" id="589873"/>
    <lineage>
        <taxon>Bacteria</taxon>
        <taxon>Pseudomonadati</taxon>
        <taxon>Pseudomonadota</taxon>
        <taxon>Gammaproteobacteria</taxon>
        <taxon>Alteromonadales</taxon>
        <taxon>Alteromonadaceae</taxon>
        <taxon>Alteromonas/Salinimonas group</taxon>
        <taxon>Alteromonas</taxon>
    </lineage>
</organism>